<dbReference type="InterPro" id="IPR010520">
    <property type="entry name" value="FrsA-like"/>
</dbReference>
<dbReference type="AlphaFoldDB" id="Q73TG1"/>
<dbReference type="SMR" id="Q73TG1"/>
<evidence type="ECO:0000313" key="3">
    <source>
        <dbReference type="EMBL" id="AAS06307.1"/>
    </source>
</evidence>
<sequence>MAAMAVSATAGIYPFQYTLADDVQGVLSGLNSYDRDAWAAAFSAVAARYQARAEEAEQIGDTSVAHENYLRAYGYYRMARYPTMNSAGKKSAYRKSQEMLLRASRYFDIPIERVEIPFAGRPGEGDRIIAHLRVPKATDRLPVLLVSGGIDTFKEDMHTDQVLARNVATLAIDIPGVGDAPLAGSEDAERMFTPVLEWIAGRPELDPAGVGYWGGSTGGYWAAKIAHTHRNSLACVVSQGGCIDHGFDAEWIEQAQSGEYPFELAETLAYAFGRDTFEQWVDYAPKLSLVRQGILDRPCAETLLINGLHDTVFPISDYYLLLEHGSPKSARFFATGHMGYTADTQSIILDWITHRLQPSRDRQPGGGQ</sequence>
<dbReference type="PANTHER" id="PTHR22946">
    <property type="entry name" value="DIENELACTONE HYDROLASE DOMAIN-CONTAINING PROTEIN-RELATED"/>
    <property type="match status" value="1"/>
</dbReference>
<organism evidence="3 4">
    <name type="scientific">Mycolicibacterium paratuberculosis (strain ATCC BAA-968 / K-10)</name>
    <name type="common">Mycobacterium paratuberculosis</name>
    <dbReference type="NCBI Taxonomy" id="262316"/>
    <lineage>
        <taxon>Bacteria</taxon>
        <taxon>Bacillati</taxon>
        <taxon>Actinomycetota</taxon>
        <taxon>Actinomycetes</taxon>
        <taxon>Mycobacteriales</taxon>
        <taxon>Mycobacteriaceae</taxon>
        <taxon>Mycobacterium</taxon>
        <taxon>Mycobacterium avium complex (MAC)</taxon>
    </lineage>
</organism>
<dbReference type="PANTHER" id="PTHR22946:SF12">
    <property type="entry name" value="CONIDIAL PIGMENT BIOSYNTHESIS PROTEIN AYG1 (AFU_ORTHOLOGUE AFUA_2G17550)"/>
    <property type="match status" value="1"/>
</dbReference>
<evidence type="ECO:0000256" key="1">
    <source>
        <dbReference type="ARBA" id="ARBA00008645"/>
    </source>
</evidence>
<keyword evidence="2" id="KW-0378">Hydrolase</keyword>
<dbReference type="eggNOG" id="COG1073">
    <property type="taxonomic scope" value="Bacteria"/>
</dbReference>
<dbReference type="InterPro" id="IPR050261">
    <property type="entry name" value="FrsA_esterase"/>
</dbReference>
<dbReference type="Pfam" id="PF06500">
    <property type="entry name" value="FrsA-like"/>
    <property type="match status" value="1"/>
</dbReference>
<dbReference type="ESTHER" id="mycpa-q73tg1">
    <property type="family name" value="Duf_1100-S"/>
</dbReference>
<reference evidence="3 4" key="1">
    <citation type="journal article" date="2005" name="Proc. Natl. Acad. Sci. U.S.A.">
        <title>The complete genome sequence of Mycobacterium avium subspecies paratuberculosis.</title>
        <authorList>
            <person name="Li L."/>
            <person name="Bannantine J.P."/>
            <person name="Zhang Q."/>
            <person name="Amonsin A."/>
            <person name="May B.J."/>
            <person name="Alt D."/>
            <person name="Banerji N."/>
            <person name="Kanjilal S."/>
            <person name="Kapur V."/>
        </authorList>
    </citation>
    <scope>NUCLEOTIDE SEQUENCE [LARGE SCALE GENOMIC DNA]</scope>
    <source>
        <strain evidence="4">ATCC BAA-968 / K-10</strain>
    </source>
</reference>
<protein>
    <recommendedName>
        <fullName evidence="5">Alpha/beta hydrolase</fullName>
    </recommendedName>
</protein>
<evidence type="ECO:0008006" key="5">
    <source>
        <dbReference type="Google" id="ProtNLM"/>
    </source>
</evidence>
<dbReference type="Gene3D" id="3.40.50.1820">
    <property type="entry name" value="alpha/beta hydrolase"/>
    <property type="match status" value="1"/>
</dbReference>
<dbReference type="HOGENOM" id="CLU_053723_1_0_11"/>
<evidence type="ECO:0000256" key="2">
    <source>
        <dbReference type="ARBA" id="ARBA00022801"/>
    </source>
</evidence>
<dbReference type="EMBL" id="AE016958">
    <property type="protein sequence ID" value="AAS06307.1"/>
    <property type="molecule type" value="Genomic_DNA"/>
</dbReference>
<keyword evidence="4" id="KW-1185">Reference proteome</keyword>
<comment type="similarity">
    <text evidence="1">Belongs to the AB hydrolase superfamily.</text>
</comment>
<name>Q73TG1_MYCPA</name>
<dbReference type="InterPro" id="IPR029058">
    <property type="entry name" value="AB_hydrolase_fold"/>
</dbReference>
<evidence type="ECO:0000313" key="4">
    <source>
        <dbReference type="Proteomes" id="UP000000580"/>
    </source>
</evidence>
<proteinExistence type="inferred from homology"/>
<dbReference type="KEGG" id="mpa:MAP_3757c"/>
<dbReference type="STRING" id="262316.MAP_3757c"/>
<dbReference type="GO" id="GO:0016787">
    <property type="term" value="F:hydrolase activity"/>
    <property type="evidence" value="ECO:0007669"/>
    <property type="project" value="UniProtKB-KW"/>
</dbReference>
<gene>
    <name evidence="3" type="ordered locus">MAP_3757c</name>
</gene>
<dbReference type="SUPFAM" id="SSF53474">
    <property type="entry name" value="alpha/beta-Hydrolases"/>
    <property type="match status" value="1"/>
</dbReference>
<dbReference type="Proteomes" id="UP000000580">
    <property type="component" value="Chromosome"/>
</dbReference>
<accession>Q73TG1</accession>